<feature type="transmembrane region" description="Helical" evidence="6">
    <location>
        <begin position="89"/>
        <end position="108"/>
    </location>
</feature>
<comment type="subcellular location">
    <subcellularLocation>
        <location evidence="1">Cell membrane</location>
        <topology evidence="1">Multi-pass membrane protein</topology>
    </subcellularLocation>
</comment>
<feature type="non-terminal residue" evidence="8">
    <location>
        <position position="1"/>
    </location>
</feature>
<reference evidence="8" key="2">
    <citation type="journal article" date="2014" name="ISME J.">
        <title>Microbial stratification in low pH oxic and suboxic macroscopic growths along an acid mine drainage.</title>
        <authorList>
            <person name="Mendez-Garcia C."/>
            <person name="Mesa V."/>
            <person name="Sprenger R.R."/>
            <person name="Richter M."/>
            <person name="Diez M.S."/>
            <person name="Solano J."/>
            <person name="Bargiela R."/>
            <person name="Golyshina O.V."/>
            <person name="Manteca A."/>
            <person name="Ramos J.L."/>
            <person name="Gallego J.R."/>
            <person name="Llorente I."/>
            <person name="Martins Dos Santos V.A."/>
            <person name="Jensen O.N."/>
            <person name="Pelaez A.I."/>
            <person name="Sanchez J."/>
            <person name="Ferrer M."/>
        </authorList>
    </citation>
    <scope>NUCLEOTIDE SEQUENCE</scope>
</reference>
<comment type="caution">
    <text evidence="8">The sequence shown here is derived from an EMBL/GenBank/DDBJ whole genome shotgun (WGS) entry which is preliminary data.</text>
</comment>
<feature type="transmembrane region" description="Helical" evidence="6">
    <location>
        <begin position="114"/>
        <end position="136"/>
    </location>
</feature>
<dbReference type="SUPFAM" id="SSF103481">
    <property type="entry name" value="Multidrug resistance efflux transporter EmrE"/>
    <property type="match status" value="1"/>
</dbReference>
<evidence type="ECO:0000256" key="2">
    <source>
        <dbReference type="ARBA" id="ARBA00022475"/>
    </source>
</evidence>
<proteinExistence type="predicted"/>
<evidence type="ECO:0000256" key="1">
    <source>
        <dbReference type="ARBA" id="ARBA00004651"/>
    </source>
</evidence>
<gene>
    <name evidence="8" type="ORF">B1A_03851</name>
</gene>
<dbReference type="InterPro" id="IPR000620">
    <property type="entry name" value="EamA_dom"/>
</dbReference>
<name>T1CZR5_9ZZZZ</name>
<keyword evidence="5 6" id="KW-0472">Membrane</keyword>
<keyword evidence="4 6" id="KW-1133">Transmembrane helix</keyword>
<feature type="transmembrane region" description="Helical" evidence="6">
    <location>
        <begin position="28"/>
        <end position="51"/>
    </location>
</feature>
<dbReference type="GO" id="GO:0005886">
    <property type="term" value="C:plasma membrane"/>
    <property type="evidence" value="ECO:0007669"/>
    <property type="project" value="UniProtKB-SubCell"/>
</dbReference>
<reference evidence="8" key="1">
    <citation type="submission" date="2013-08" db="EMBL/GenBank/DDBJ databases">
        <authorList>
            <person name="Mendez C."/>
            <person name="Richter M."/>
            <person name="Ferrer M."/>
            <person name="Sanchez J."/>
        </authorList>
    </citation>
    <scope>NUCLEOTIDE SEQUENCE</scope>
</reference>
<dbReference type="InterPro" id="IPR051258">
    <property type="entry name" value="Diverse_Substrate_Transporter"/>
</dbReference>
<evidence type="ECO:0000256" key="4">
    <source>
        <dbReference type="ARBA" id="ARBA00022989"/>
    </source>
</evidence>
<organism evidence="8">
    <name type="scientific">mine drainage metagenome</name>
    <dbReference type="NCBI Taxonomy" id="410659"/>
    <lineage>
        <taxon>unclassified sequences</taxon>
        <taxon>metagenomes</taxon>
        <taxon>ecological metagenomes</taxon>
    </lineage>
</organism>
<accession>T1CZR5</accession>
<evidence type="ECO:0000256" key="3">
    <source>
        <dbReference type="ARBA" id="ARBA00022692"/>
    </source>
</evidence>
<evidence type="ECO:0000256" key="5">
    <source>
        <dbReference type="ARBA" id="ARBA00023136"/>
    </source>
</evidence>
<dbReference type="Pfam" id="PF00892">
    <property type="entry name" value="EamA"/>
    <property type="match status" value="1"/>
</dbReference>
<dbReference type="PANTHER" id="PTHR42920:SF5">
    <property type="entry name" value="EAMA DOMAIN-CONTAINING PROTEIN"/>
    <property type="match status" value="1"/>
</dbReference>
<feature type="transmembrane region" description="Helical" evidence="6">
    <location>
        <begin position="57"/>
        <end position="77"/>
    </location>
</feature>
<feature type="domain" description="EamA" evidence="7">
    <location>
        <begin position="2"/>
        <end position="131"/>
    </location>
</feature>
<protein>
    <submittedName>
        <fullName evidence="8">Membrane protein containing DUF6, transmembrane</fullName>
    </submittedName>
</protein>
<evidence type="ECO:0000256" key="6">
    <source>
        <dbReference type="SAM" id="Phobius"/>
    </source>
</evidence>
<keyword evidence="3 6" id="KW-0812">Transmembrane</keyword>
<dbReference type="InterPro" id="IPR037185">
    <property type="entry name" value="EmrE-like"/>
</dbReference>
<evidence type="ECO:0000313" key="8">
    <source>
        <dbReference type="EMBL" id="EQD75675.1"/>
    </source>
</evidence>
<dbReference type="PANTHER" id="PTHR42920">
    <property type="entry name" value="OS03G0707200 PROTEIN-RELATED"/>
    <property type="match status" value="1"/>
</dbReference>
<sequence length="146" mass="16165">LTVICAIGYAIQIVYVSKHSSHIDSMKFTFYQMITVSVLSLVTIPTFSIYYDLYSPIVIFTIIFTAIFAGIMGYFIINKALIYVKPEKAGVVLVTEPVFAAIFSYVLVSNNIGIYTVIGGSIMVLAMFISVFDSYLKSKNSGGFKF</sequence>
<dbReference type="EMBL" id="AUZX01002813">
    <property type="protein sequence ID" value="EQD75675.1"/>
    <property type="molecule type" value="Genomic_DNA"/>
</dbReference>
<dbReference type="AlphaFoldDB" id="T1CZR5"/>
<keyword evidence="2" id="KW-1003">Cell membrane</keyword>
<evidence type="ECO:0000259" key="7">
    <source>
        <dbReference type="Pfam" id="PF00892"/>
    </source>
</evidence>